<evidence type="ECO:0000313" key="1">
    <source>
        <dbReference type="EMBL" id="AKL95923.1"/>
    </source>
</evidence>
<name>A0A0D8IA23_9CLOT</name>
<accession>A0A0D8IA23</accession>
<dbReference type="OrthoDB" id="2014935at2"/>
<dbReference type="STRING" id="84022.CACET_c24780"/>
<sequence length="534" mass="58950">MSKELYQNTGRLIRLIVRRDRIRIFIWLISISLITILTASSFLGLYATEAERQIIAETMGNPAMTAMLGPGFGLANYTVGAMMAHQMLLFTAIAVGIMNILMITRHTRVDEETGRVEMIRSLPVGRLSSLTATTYVAFGTNVLLAFLVGIALYILGIESMNLEGSLLYGVVLGATGIFFTSITALFAQLSENSRGTIGFSFTVLGIAYLLRAIGDIGNEVLSWLSPLGWVLRSEVYVNNYWWPIFLTIGTALMILTLAFYLNSIRDLEAGLIPAKPGRKNASAFLQSPLGLALRLQRTGIIAWAIGMFLLGISYGSVLGDLEAFFEGNEMMRELLTPMEGFSLTEQYLTMLMTVISIMCTIPALIMTLRLKGEEKKNRMEHLLSRAVSRTRIMGSYLFISVTVGFFLLLLAIIGLWSASTGVMDHPISFGTIFSAAMVYLPAMWVMIGVAIFFIGFLPSATSLTWLYLGYSFFVVYLGGLLQFPNWLSKLSPFGNIPQVPVEDLNFTNFFIITAIAVVLMVTGFIGYNNRDIEG</sequence>
<organism evidence="1 2">
    <name type="scientific">Clostridium aceticum</name>
    <dbReference type="NCBI Taxonomy" id="84022"/>
    <lineage>
        <taxon>Bacteria</taxon>
        <taxon>Bacillati</taxon>
        <taxon>Bacillota</taxon>
        <taxon>Clostridia</taxon>
        <taxon>Eubacteriales</taxon>
        <taxon>Clostridiaceae</taxon>
        <taxon>Clostridium</taxon>
    </lineage>
</organism>
<dbReference type="PATRIC" id="fig|84022.5.peg.240"/>
<keyword evidence="2" id="KW-1185">Reference proteome</keyword>
<dbReference type="EMBL" id="CP009687">
    <property type="protein sequence ID" value="AKL95923.1"/>
    <property type="molecule type" value="Genomic_DNA"/>
</dbReference>
<gene>
    <name evidence="1" type="ORF">CACET_c24780</name>
</gene>
<dbReference type="AlphaFoldDB" id="A0A0D8IA23"/>
<protein>
    <submittedName>
        <fullName evidence="1">Putative exporter of polyketide antibiotic</fullName>
    </submittedName>
</protein>
<reference evidence="1 2" key="1">
    <citation type="submission" date="2014-10" db="EMBL/GenBank/DDBJ databases">
        <title>Genome sequence of Clostridium aceticum DSM 1496.</title>
        <authorList>
            <person name="Poehlein A."/>
            <person name="Schiel-Bengelsdorf B."/>
            <person name="Gottschalk G."/>
            <person name="Duerre P."/>
            <person name="Daniel R."/>
        </authorList>
    </citation>
    <scope>NUCLEOTIDE SEQUENCE [LARGE SCALE GENOMIC DNA]</scope>
    <source>
        <strain evidence="1 2">DSM 1496</strain>
    </source>
</reference>
<proteinExistence type="predicted"/>
<dbReference type="KEGG" id="cace:CACET_c24780"/>
<evidence type="ECO:0000313" key="2">
    <source>
        <dbReference type="Proteomes" id="UP000035704"/>
    </source>
</evidence>
<dbReference type="Proteomes" id="UP000035704">
    <property type="component" value="Chromosome"/>
</dbReference>